<dbReference type="AlphaFoldDB" id="A0A5C5ZVS9"/>
<dbReference type="Gene3D" id="3.40.50.300">
    <property type="entry name" value="P-loop containing nucleotide triphosphate hydrolases"/>
    <property type="match status" value="1"/>
</dbReference>
<dbReference type="EC" id="3.6.-.-" evidence="2"/>
<keyword evidence="3" id="KW-1185">Reference proteome</keyword>
<dbReference type="InterPro" id="IPR050678">
    <property type="entry name" value="DNA_Partitioning_ATPase"/>
</dbReference>
<dbReference type="FunFam" id="3.40.50.300:FF:000285">
    <property type="entry name" value="Sporulation initiation inhibitor Soj"/>
    <property type="match status" value="1"/>
</dbReference>
<dbReference type="Proteomes" id="UP000315440">
    <property type="component" value="Unassembled WGS sequence"/>
</dbReference>
<dbReference type="SUPFAM" id="SSF52540">
    <property type="entry name" value="P-loop containing nucleoside triphosphate hydrolases"/>
    <property type="match status" value="1"/>
</dbReference>
<organism evidence="2 3">
    <name type="scientific">Pseudobythopirellula maris</name>
    <dbReference type="NCBI Taxonomy" id="2527991"/>
    <lineage>
        <taxon>Bacteria</taxon>
        <taxon>Pseudomonadati</taxon>
        <taxon>Planctomycetota</taxon>
        <taxon>Planctomycetia</taxon>
        <taxon>Pirellulales</taxon>
        <taxon>Lacipirellulaceae</taxon>
        <taxon>Pseudobythopirellula</taxon>
    </lineage>
</organism>
<sequence length="286" mass="31033">MRTKRYPERAERTMRSIAVINQKGGVGKTTTTVNLSAALARAGHRVGVIDLDPQAHASIHLGVDPKRPLPTTYDLLTGDVAMADTWREAGPNLSVAPAHIDLAAAESELAGVVGREVILRDKLAQEAERFDYLLIDCPPSLGVLTLNALTAVEDVFLPLQPHFLALHGLSKLMQTVGLVAERLNSRLRMAGVVLCLYDSGTKLASEVSADVAEYFQGLRDRGPVWSNVRLFDSRVRRNIRLAEAPSFGQSIFDYDPSSPGAKDYLALGDEVIAYYAGRDLITQAAA</sequence>
<dbReference type="Pfam" id="PF13614">
    <property type="entry name" value="AAA_31"/>
    <property type="match status" value="1"/>
</dbReference>
<proteinExistence type="predicted"/>
<accession>A0A5C5ZVS9</accession>
<feature type="domain" description="AAA" evidence="1">
    <location>
        <begin position="14"/>
        <end position="189"/>
    </location>
</feature>
<dbReference type="InterPro" id="IPR027417">
    <property type="entry name" value="P-loop_NTPase"/>
</dbReference>
<reference evidence="2 3" key="1">
    <citation type="submission" date="2019-02" db="EMBL/GenBank/DDBJ databases">
        <title>Deep-cultivation of Planctomycetes and their phenomic and genomic characterization uncovers novel biology.</title>
        <authorList>
            <person name="Wiegand S."/>
            <person name="Jogler M."/>
            <person name="Boedeker C."/>
            <person name="Pinto D."/>
            <person name="Vollmers J."/>
            <person name="Rivas-Marin E."/>
            <person name="Kohn T."/>
            <person name="Peeters S.H."/>
            <person name="Heuer A."/>
            <person name="Rast P."/>
            <person name="Oberbeckmann S."/>
            <person name="Bunk B."/>
            <person name="Jeske O."/>
            <person name="Meyerdierks A."/>
            <person name="Storesund J.E."/>
            <person name="Kallscheuer N."/>
            <person name="Luecker S."/>
            <person name="Lage O.M."/>
            <person name="Pohl T."/>
            <person name="Merkel B.J."/>
            <person name="Hornburger P."/>
            <person name="Mueller R.-W."/>
            <person name="Bruemmer F."/>
            <person name="Labrenz M."/>
            <person name="Spormann A.M."/>
            <person name="Op Den Camp H."/>
            <person name="Overmann J."/>
            <person name="Amann R."/>
            <person name="Jetten M.S.M."/>
            <person name="Mascher T."/>
            <person name="Medema M.H."/>
            <person name="Devos D.P."/>
            <person name="Kaster A.-K."/>
            <person name="Ovreas L."/>
            <person name="Rohde M."/>
            <person name="Galperin M.Y."/>
            <person name="Jogler C."/>
        </authorList>
    </citation>
    <scope>NUCLEOTIDE SEQUENCE [LARGE SCALE GENOMIC DNA]</scope>
    <source>
        <strain evidence="2 3">Mal64</strain>
    </source>
</reference>
<evidence type="ECO:0000313" key="3">
    <source>
        <dbReference type="Proteomes" id="UP000315440"/>
    </source>
</evidence>
<gene>
    <name evidence="2" type="ORF">Mal64_15160</name>
</gene>
<dbReference type="CDD" id="cd02042">
    <property type="entry name" value="ParAB_family"/>
    <property type="match status" value="1"/>
</dbReference>
<name>A0A5C5ZVS9_9BACT</name>
<dbReference type="GO" id="GO:0016787">
    <property type="term" value="F:hydrolase activity"/>
    <property type="evidence" value="ECO:0007669"/>
    <property type="project" value="UniProtKB-KW"/>
</dbReference>
<protein>
    <submittedName>
        <fullName evidence="2">Soj-like protein</fullName>
        <ecNumber evidence="2">3.6.-.-</ecNumber>
    </submittedName>
</protein>
<dbReference type="PANTHER" id="PTHR13696:SF52">
    <property type="entry name" value="PARA FAMILY PROTEIN CT_582"/>
    <property type="match status" value="1"/>
</dbReference>
<keyword evidence="2" id="KW-0378">Hydrolase</keyword>
<dbReference type="EMBL" id="SJPQ01000001">
    <property type="protein sequence ID" value="TWT91117.1"/>
    <property type="molecule type" value="Genomic_DNA"/>
</dbReference>
<dbReference type="InterPro" id="IPR025669">
    <property type="entry name" value="AAA_dom"/>
</dbReference>
<dbReference type="PANTHER" id="PTHR13696">
    <property type="entry name" value="P-LOOP CONTAINING NUCLEOSIDE TRIPHOSPHATE HYDROLASE"/>
    <property type="match status" value="1"/>
</dbReference>
<evidence type="ECO:0000313" key="2">
    <source>
        <dbReference type="EMBL" id="TWT91117.1"/>
    </source>
</evidence>
<comment type="caution">
    <text evidence="2">The sequence shown here is derived from an EMBL/GenBank/DDBJ whole genome shotgun (WGS) entry which is preliminary data.</text>
</comment>
<evidence type="ECO:0000259" key="1">
    <source>
        <dbReference type="Pfam" id="PF13614"/>
    </source>
</evidence>